<dbReference type="Proteomes" id="UP000614469">
    <property type="component" value="Unassembled WGS sequence"/>
</dbReference>
<comment type="caution">
    <text evidence="2">The sequence shown here is derived from an EMBL/GenBank/DDBJ whole genome shotgun (WGS) entry which is preliminary data.</text>
</comment>
<sequence>MTEEFLGKQRVSAAFKKTFTDKDPELDRIPAYIFSGACNAKLVGANIREFLQNSQTFAKAQIAAYERYKPDIMIMMWDLSMDIEAMGNELRYPDDSMSVVTKEFLADDKGKLSSLQIPDPHKDGRLPGYLDACIETKKVVKDAPVSAVIAGPWTIAMGLRGATNTLRDSIKDPDFIHELMEVSSQATIKFTEALSEIGVGVGFSEAPASCDLISPKMYKEFVFPYHKKIVDHFKAKKIGVGLHVCGNANPILEDLVKTGVSNLSVDSGSDLARAAEVTRGKAVLIGNVPTEMFLADSKEEMKASIKECIEKATNDSGYLLAPGCEVPTIAPPEKIDWFMQLAKEVGSYS</sequence>
<dbReference type="Pfam" id="PF01208">
    <property type="entry name" value="URO-D"/>
    <property type="match status" value="1"/>
</dbReference>
<evidence type="ECO:0000313" key="2">
    <source>
        <dbReference type="EMBL" id="MBC8335707.1"/>
    </source>
</evidence>
<accession>A0A8J6NM41</accession>
<reference evidence="2 3" key="1">
    <citation type="submission" date="2020-08" db="EMBL/GenBank/DDBJ databases">
        <title>Bridging the membrane lipid divide: bacteria of the FCB group superphylum have the potential to synthesize archaeal ether lipids.</title>
        <authorList>
            <person name="Villanueva L."/>
            <person name="Von Meijenfeldt F.A.B."/>
            <person name="Westbye A.B."/>
            <person name="Yadav S."/>
            <person name="Hopmans E.C."/>
            <person name="Dutilh B.E."/>
            <person name="Sinninghe Damste J.S."/>
        </authorList>
    </citation>
    <scope>NUCLEOTIDE SEQUENCE [LARGE SCALE GENOMIC DNA]</scope>
    <source>
        <strain evidence="2">NIOZ-UU36</strain>
    </source>
</reference>
<dbReference type="Gene3D" id="3.20.20.210">
    <property type="match status" value="1"/>
</dbReference>
<dbReference type="InterPro" id="IPR052024">
    <property type="entry name" value="Methanogen_methyltrans"/>
</dbReference>
<evidence type="ECO:0000259" key="1">
    <source>
        <dbReference type="Pfam" id="PF01208"/>
    </source>
</evidence>
<feature type="domain" description="Uroporphyrinogen decarboxylase (URO-D)" evidence="1">
    <location>
        <begin position="25"/>
        <end position="344"/>
    </location>
</feature>
<dbReference type="PANTHER" id="PTHR47099">
    <property type="entry name" value="METHYLCOBAMIDE:COM METHYLTRANSFERASE MTBA"/>
    <property type="match status" value="1"/>
</dbReference>
<dbReference type="SUPFAM" id="SSF51726">
    <property type="entry name" value="UROD/MetE-like"/>
    <property type="match status" value="1"/>
</dbReference>
<dbReference type="EMBL" id="JACNJN010000119">
    <property type="protein sequence ID" value="MBC8335707.1"/>
    <property type="molecule type" value="Genomic_DNA"/>
</dbReference>
<dbReference type="GO" id="GO:0004853">
    <property type="term" value="F:uroporphyrinogen decarboxylase activity"/>
    <property type="evidence" value="ECO:0007669"/>
    <property type="project" value="InterPro"/>
</dbReference>
<dbReference type="GO" id="GO:0006779">
    <property type="term" value="P:porphyrin-containing compound biosynthetic process"/>
    <property type="evidence" value="ECO:0007669"/>
    <property type="project" value="InterPro"/>
</dbReference>
<dbReference type="InterPro" id="IPR038071">
    <property type="entry name" value="UROD/MetE-like_sf"/>
</dbReference>
<gene>
    <name evidence="2" type="ORF">H8E29_10600</name>
</gene>
<dbReference type="AlphaFoldDB" id="A0A8J6NM41"/>
<protein>
    <submittedName>
        <fullName evidence="2">Uroporphyrinogen decarboxylase family protein</fullName>
    </submittedName>
</protein>
<organism evidence="2 3">
    <name type="scientific">Candidatus Desulfolinea nitratireducens</name>
    <dbReference type="NCBI Taxonomy" id="2841698"/>
    <lineage>
        <taxon>Bacteria</taxon>
        <taxon>Bacillati</taxon>
        <taxon>Chloroflexota</taxon>
        <taxon>Anaerolineae</taxon>
        <taxon>Anaerolineales</taxon>
        <taxon>Anaerolineales incertae sedis</taxon>
        <taxon>Candidatus Desulfolinea</taxon>
    </lineage>
</organism>
<proteinExistence type="predicted"/>
<dbReference type="InterPro" id="IPR000257">
    <property type="entry name" value="Uroporphyrinogen_deCOase"/>
</dbReference>
<dbReference type="PANTHER" id="PTHR47099:SF1">
    <property type="entry name" value="METHYLCOBAMIDE:COM METHYLTRANSFERASE MTBA"/>
    <property type="match status" value="1"/>
</dbReference>
<evidence type="ECO:0000313" key="3">
    <source>
        <dbReference type="Proteomes" id="UP000614469"/>
    </source>
</evidence>
<name>A0A8J6NM41_9CHLR</name>
<dbReference type="CDD" id="cd03465">
    <property type="entry name" value="URO-D_like"/>
    <property type="match status" value="1"/>
</dbReference>